<accession>A0ABD0STF2</accession>
<comment type="caution">
    <text evidence="3">The sequence shown here is derived from an EMBL/GenBank/DDBJ whole genome shotgun (WGS) entry which is preliminary data.</text>
</comment>
<feature type="transmembrane region" description="Helical" evidence="2">
    <location>
        <begin position="73"/>
        <end position="91"/>
    </location>
</feature>
<feature type="transmembrane region" description="Helical" evidence="2">
    <location>
        <begin position="103"/>
        <end position="121"/>
    </location>
</feature>
<dbReference type="AlphaFoldDB" id="A0ABD0STF2"/>
<keyword evidence="5" id="KW-1185">Reference proteome</keyword>
<protein>
    <submittedName>
        <fullName evidence="3">Uncharacterized protein</fullName>
    </submittedName>
</protein>
<dbReference type="Proteomes" id="UP001549920">
    <property type="component" value="Unassembled WGS sequence"/>
</dbReference>
<feature type="compositionally biased region" description="Basic and acidic residues" evidence="1">
    <location>
        <begin position="204"/>
        <end position="235"/>
    </location>
</feature>
<dbReference type="Proteomes" id="UP001549921">
    <property type="component" value="Unassembled WGS sequence"/>
</dbReference>
<evidence type="ECO:0000313" key="3">
    <source>
        <dbReference type="EMBL" id="KAL0829024.1"/>
    </source>
</evidence>
<keyword evidence="2" id="KW-0812">Transmembrane</keyword>
<dbReference type="EMBL" id="JBEDNZ010000015">
    <property type="protein sequence ID" value="KAL0829024.1"/>
    <property type="molecule type" value="Genomic_DNA"/>
</dbReference>
<keyword evidence="2" id="KW-0472">Membrane</keyword>
<feature type="transmembrane region" description="Helical" evidence="2">
    <location>
        <begin position="127"/>
        <end position="147"/>
    </location>
</feature>
<dbReference type="EMBL" id="JBEUOH010000015">
    <property type="protein sequence ID" value="KAL0878699.1"/>
    <property type="molecule type" value="Genomic_DNA"/>
</dbReference>
<evidence type="ECO:0000313" key="6">
    <source>
        <dbReference type="Proteomes" id="UP001549921"/>
    </source>
</evidence>
<evidence type="ECO:0000256" key="1">
    <source>
        <dbReference type="SAM" id="MobiDB-lite"/>
    </source>
</evidence>
<evidence type="ECO:0000256" key="2">
    <source>
        <dbReference type="SAM" id="Phobius"/>
    </source>
</evidence>
<evidence type="ECO:0000313" key="5">
    <source>
        <dbReference type="Proteomes" id="UP001549920"/>
    </source>
</evidence>
<proteinExistence type="predicted"/>
<reference evidence="5 6" key="1">
    <citation type="submission" date="2024-06" db="EMBL/GenBank/DDBJ databases">
        <title>A chromosome-level genome assembly of beet webworm, Loxostege sticticalis.</title>
        <authorList>
            <person name="Zhang Y."/>
        </authorList>
    </citation>
    <scope>NUCLEOTIDE SEQUENCE [LARGE SCALE GENOMIC DNA]</scope>
    <source>
        <strain evidence="4">AQ026</strain>
        <strain evidence="3">AQ028</strain>
        <tissue evidence="3">Male pupae</tissue>
        <tissue evidence="4">Whole body</tissue>
    </source>
</reference>
<gene>
    <name evidence="4" type="ORF">ABMA27_003754</name>
    <name evidence="3" type="ORF">ABMA28_003896</name>
</gene>
<sequence>MDKTYEYIKTSLVTFKLEYCCWLAPVRVGIFIIGYMNILISLVSLVGTANDSYSPTIMKIQEILIEDYVSKPIPILAYSTELSFNVLLLAAMYRKDIVLLRTYMKYCIGTIIASTLVYSMVIAAIDLLLIITVITSVLFQIYILILVRSAIVEIKEELAVKNGKVPKEIVFSTLTKEHSEKGEPVEIPAVVVTESEQISSEVVPVHEEPKKERDTKLETVDEHPSEVTVEVTDKP</sequence>
<evidence type="ECO:0000313" key="4">
    <source>
        <dbReference type="EMBL" id="KAL0878699.1"/>
    </source>
</evidence>
<organism evidence="3 6">
    <name type="scientific">Loxostege sticticalis</name>
    <name type="common">Beet webworm moth</name>
    <dbReference type="NCBI Taxonomy" id="481309"/>
    <lineage>
        <taxon>Eukaryota</taxon>
        <taxon>Metazoa</taxon>
        <taxon>Ecdysozoa</taxon>
        <taxon>Arthropoda</taxon>
        <taxon>Hexapoda</taxon>
        <taxon>Insecta</taxon>
        <taxon>Pterygota</taxon>
        <taxon>Neoptera</taxon>
        <taxon>Endopterygota</taxon>
        <taxon>Lepidoptera</taxon>
        <taxon>Glossata</taxon>
        <taxon>Ditrysia</taxon>
        <taxon>Pyraloidea</taxon>
        <taxon>Crambidae</taxon>
        <taxon>Pyraustinae</taxon>
        <taxon>Loxostege</taxon>
    </lineage>
</organism>
<keyword evidence="2" id="KW-1133">Transmembrane helix</keyword>
<name>A0ABD0STF2_LOXSC</name>
<feature type="region of interest" description="Disordered" evidence="1">
    <location>
        <begin position="198"/>
        <end position="235"/>
    </location>
</feature>
<feature type="transmembrane region" description="Helical" evidence="2">
    <location>
        <begin position="21"/>
        <end position="46"/>
    </location>
</feature>